<feature type="transmembrane region" description="Helical" evidence="6">
    <location>
        <begin position="45"/>
        <end position="68"/>
    </location>
</feature>
<dbReference type="AlphaFoldDB" id="A0A1E2VCM4"/>
<evidence type="ECO:0000313" key="7">
    <source>
        <dbReference type="EMBL" id="ODC04778.1"/>
    </source>
</evidence>
<dbReference type="EMBL" id="MDTQ01000001">
    <property type="protein sequence ID" value="ODC04778.1"/>
    <property type="molecule type" value="Genomic_DNA"/>
</dbReference>
<dbReference type="RefSeq" id="WP_068999762.1">
    <property type="nucleotide sequence ID" value="NZ_MDTQ01000001.1"/>
</dbReference>
<keyword evidence="5 6" id="KW-0472">Membrane</keyword>
<organism evidence="7 8">
    <name type="scientific">Terasakiispira papahanaumokuakeensis</name>
    <dbReference type="NCBI Taxonomy" id="197479"/>
    <lineage>
        <taxon>Bacteria</taxon>
        <taxon>Pseudomonadati</taxon>
        <taxon>Pseudomonadota</taxon>
        <taxon>Gammaproteobacteria</taxon>
        <taxon>Oceanospirillales</taxon>
        <taxon>Terasakiispira</taxon>
    </lineage>
</organism>
<keyword evidence="6" id="KW-1003">Cell membrane</keyword>
<name>A0A1E2VCM4_9GAMM</name>
<dbReference type="PANTHER" id="PTHR43483">
    <property type="entry name" value="MEMBRANE TRANSPORTER PROTEIN HI_0806-RELATED"/>
    <property type="match status" value="1"/>
</dbReference>
<comment type="similarity">
    <text evidence="2 6">Belongs to the 4-toluene sulfonate uptake permease (TSUP) (TC 2.A.102) family.</text>
</comment>
<evidence type="ECO:0000313" key="8">
    <source>
        <dbReference type="Proteomes" id="UP000094291"/>
    </source>
</evidence>
<feature type="transmembrane region" description="Helical" evidence="6">
    <location>
        <begin position="146"/>
        <end position="166"/>
    </location>
</feature>
<gene>
    <name evidence="7" type="ORF">BFW38_15825</name>
</gene>
<feature type="transmembrane region" description="Helical" evidence="6">
    <location>
        <begin position="74"/>
        <end position="101"/>
    </location>
</feature>
<reference evidence="7 8" key="1">
    <citation type="submission" date="2016-08" db="EMBL/GenBank/DDBJ databases">
        <authorList>
            <person name="Seilhamer J.J."/>
        </authorList>
    </citation>
    <scope>NUCLEOTIDE SEQUENCE [LARGE SCALE GENOMIC DNA]</scope>
    <source>
        <strain evidence="7 8">PH27A</strain>
    </source>
</reference>
<feature type="transmembrane region" description="Helical" evidence="6">
    <location>
        <begin position="6"/>
        <end position="33"/>
    </location>
</feature>
<dbReference type="Proteomes" id="UP000094291">
    <property type="component" value="Unassembled WGS sequence"/>
</dbReference>
<sequence>MVFLLFMLLGALAGTLAGLFGIGGGLIIVPVLVYSLTAQGVHSEVVTHLAVGTSLASIIFTSINSVLAHHQKGAVNWLIAITMGSGIIVGSALGGLTAAYIPGDQLQMIIGLFALIMALQMALQWRPQSQHQNPPSRFLLSTAGGIIGWASAIFGIGGGSLCVPFLTWRGLDVRQAVGIAAACGLPIALSGACTYMWVGRHADHLPEWSLGYIYLPALVGIVTTSMFFARLGARLAHRLSPIILKRCFAVLLVGVGLNFLF</sequence>
<dbReference type="OrthoDB" id="457670at2"/>
<feature type="transmembrane region" description="Helical" evidence="6">
    <location>
        <begin position="243"/>
        <end position="260"/>
    </location>
</feature>
<dbReference type="InterPro" id="IPR002781">
    <property type="entry name" value="TM_pro_TauE-like"/>
</dbReference>
<evidence type="ECO:0000256" key="1">
    <source>
        <dbReference type="ARBA" id="ARBA00004141"/>
    </source>
</evidence>
<evidence type="ECO:0000256" key="5">
    <source>
        <dbReference type="ARBA" id="ARBA00023136"/>
    </source>
</evidence>
<evidence type="ECO:0000256" key="6">
    <source>
        <dbReference type="RuleBase" id="RU363041"/>
    </source>
</evidence>
<evidence type="ECO:0000256" key="2">
    <source>
        <dbReference type="ARBA" id="ARBA00009142"/>
    </source>
</evidence>
<keyword evidence="3 6" id="KW-0812">Transmembrane</keyword>
<feature type="transmembrane region" description="Helical" evidence="6">
    <location>
        <begin position="210"/>
        <end position="231"/>
    </location>
</feature>
<dbReference type="STRING" id="197479.BFW38_15825"/>
<comment type="caution">
    <text evidence="7">The sequence shown here is derived from an EMBL/GenBank/DDBJ whole genome shotgun (WGS) entry which is preliminary data.</text>
</comment>
<accession>A0A1E2VCM4</accession>
<protein>
    <recommendedName>
        <fullName evidence="6">Probable membrane transporter protein</fullName>
    </recommendedName>
</protein>
<dbReference type="GO" id="GO:0005886">
    <property type="term" value="C:plasma membrane"/>
    <property type="evidence" value="ECO:0007669"/>
    <property type="project" value="UniProtKB-SubCell"/>
</dbReference>
<dbReference type="PANTHER" id="PTHR43483:SF3">
    <property type="entry name" value="MEMBRANE TRANSPORTER PROTEIN HI_0806-RELATED"/>
    <property type="match status" value="1"/>
</dbReference>
<comment type="subcellular location">
    <subcellularLocation>
        <location evidence="6">Cell membrane</location>
        <topology evidence="6">Multi-pass membrane protein</topology>
    </subcellularLocation>
    <subcellularLocation>
        <location evidence="1">Membrane</location>
        <topology evidence="1">Multi-pass membrane protein</topology>
    </subcellularLocation>
</comment>
<dbReference type="Pfam" id="PF01925">
    <property type="entry name" value="TauE"/>
    <property type="match status" value="1"/>
</dbReference>
<evidence type="ECO:0000256" key="4">
    <source>
        <dbReference type="ARBA" id="ARBA00022989"/>
    </source>
</evidence>
<evidence type="ECO:0000256" key="3">
    <source>
        <dbReference type="ARBA" id="ARBA00022692"/>
    </source>
</evidence>
<feature type="transmembrane region" description="Helical" evidence="6">
    <location>
        <begin position="108"/>
        <end position="126"/>
    </location>
</feature>
<keyword evidence="4 6" id="KW-1133">Transmembrane helix</keyword>
<feature type="transmembrane region" description="Helical" evidence="6">
    <location>
        <begin position="178"/>
        <end position="198"/>
    </location>
</feature>
<keyword evidence="8" id="KW-1185">Reference proteome</keyword>
<proteinExistence type="inferred from homology"/>